<accession>A0A3Q9IRH8</accession>
<dbReference type="SUPFAM" id="SSF47413">
    <property type="entry name" value="lambda repressor-like DNA-binding domains"/>
    <property type="match status" value="1"/>
</dbReference>
<dbReference type="AlphaFoldDB" id="A0A3Q9IRH8"/>
<feature type="domain" description="HTH cro/C1-type" evidence="1">
    <location>
        <begin position="13"/>
        <end position="67"/>
    </location>
</feature>
<dbReference type="RefSeq" id="WP_106624490.1">
    <property type="nucleotide sequence ID" value="NZ_CP032819.1"/>
</dbReference>
<keyword evidence="3" id="KW-1185">Reference proteome</keyword>
<dbReference type="SMART" id="SM00530">
    <property type="entry name" value="HTH_XRE"/>
    <property type="match status" value="1"/>
</dbReference>
<dbReference type="KEGG" id="buy:D8S85_01475"/>
<dbReference type="Proteomes" id="UP000270673">
    <property type="component" value="Chromosome"/>
</dbReference>
<dbReference type="EMBL" id="CP032819">
    <property type="protein sequence ID" value="AZS28351.1"/>
    <property type="molecule type" value="Genomic_DNA"/>
</dbReference>
<dbReference type="Pfam" id="PF01381">
    <property type="entry name" value="HTH_3"/>
    <property type="match status" value="1"/>
</dbReference>
<sequence>MKTEIDLYVIAKVREYRLKAKHTQESLSYTLGYTRTFISNFENGPKKYNMNQLNKIAKVLKCSPKDFLPQDPL</sequence>
<name>A0A3Q9IRH8_9BACT</name>
<dbReference type="GO" id="GO:0003677">
    <property type="term" value="F:DNA binding"/>
    <property type="evidence" value="ECO:0007669"/>
    <property type="project" value="InterPro"/>
</dbReference>
<dbReference type="Gene3D" id="1.10.260.40">
    <property type="entry name" value="lambda repressor-like DNA-binding domains"/>
    <property type="match status" value="1"/>
</dbReference>
<organism evidence="2 3">
    <name type="scientific">Butyricimonas faecalis</name>
    <dbReference type="NCBI Taxonomy" id="2093856"/>
    <lineage>
        <taxon>Bacteria</taxon>
        <taxon>Pseudomonadati</taxon>
        <taxon>Bacteroidota</taxon>
        <taxon>Bacteroidia</taxon>
        <taxon>Bacteroidales</taxon>
        <taxon>Odoribacteraceae</taxon>
        <taxon>Butyricimonas</taxon>
    </lineage>
</organism>
<evidence type="ECO:0000313" key="3">
    <source>
        <dbReference type="Proteomes" id="UP000270673"/>
    </source>
</evidence>
<protein>
    <submittedName>
        <fullName evidence="2">XRE family transcriptional regulator</fullName>
    </submittedName>
</protein>
<dbReference type="PROSITE" id="PS50943">
    <property type="entry name" value="HTH_CROC1"/>
    <property type="match status" value="1"/>
</dbReference>
<reference evidence="2 3" key="1">
    <citation type="submission" date="2018-10" db="EMBL/GenBank/DDBJ databases">
        <title>Butyricimonas faecalis sp. nov., isolated from human faeces and emended description of the genus Butyricimonas.</title>
        <authorList>
            <person name="Le Roy T."/>
            <person name="Van der Smissen P."/>
            <person name="Paquot A."/>
            <person name="Delzenne N."/>
            <person name="Muccioli G."/>
            <person name="Collet J.-F."/>
            <person name="Cani P.D."/>
        </authorList>
    </citation>
    <scope>NUCLEOTIDE SEQUENCE [LARGE SCALE GENOMIC DNA]</scope>
    <source>
        <strain evidence="2 3">H184</strain>
    </source>
</reference>
<evidence type="ECO:0000259" key="1">
    <source>
        <dbReference type="PROSITE" id="PS50943"/>
    </source>
</evidence>
<dbReference type="InterPro" id="IPR001387">
    <property type="entry name" value="Cro/C1-type_HTH"/>
</dbReference>
<evidence type="ECO:0000313" key="2">
    <source>
        <dbReference type="EMBL" id="AZS28351.1"/>
    </source>
</evidence>
<dbReference type="CDD" id="cd00093">
    <property type="entry name" value="HTH_XRE"/>
    <property type="match status" value="1"/>
</dbReference>
<dbReference type="InterPro" id="IPR010982">
    <property type="entry name" value="Lambda_DNA-bd_dom_sf"/>
</dbReference>
<proteinExistence type="predicted"/>
<dbReference type="OrthoDB" id="1098513at2"/>
<gene>
    <name evidence="2" type="ORF">D8S85_01475</name>
</gene>